<feature type="transmembrane region" description="Helical" evidence="1">
    <location>
        <begin position="7"/>
        <end position="24"/>
    </location>
</feature>
<keyword evidence="1" id="KW-1133">Transmembrane helix</keyword>
<dbReference type="Proteomes" id="UP000031977">
    <property type="component" value="Unassembled WGS sequence"/>
</dbReference>
<reference evidence="2 3" key="1">
    <citation type="submission" date="2015-01" db="EMBL/GenBank/DDBJ databases">
        <title>Draft genome of Vibrio mytili type strain CAIM 528.</title>
        <authorList>
            <person name="Gonzalez-Castillo A."/>
            <person name="Gomez-Gil B."/>
            <person name="Enciso-Ibarra J."/>
        </authorList>
    </citation>
    <scope>NUCLEOTIDE SEQUENCE [LARGE SCALE GENOMIC DNA]</scope>
    <source>
        <strain evidence="2 3">CAIM 528</strain>
    </source>
</reference>
<evidence type="ECO:0000256" key="1">
    <source>
        <dbReference type="SAM" id="Phobius"/>
    </source>
</evidence>
<dbReference type="EMBL" id="JXOK01000026">
    <property type="protein sequence ID" value="KIN11309.1"/>
    <property type="molecule type" value="Genomic_DNA"/>
</dbReference>
<keyword evidence="3" id="KW-1185">Reference proteome</keyword>
<organism evidence="2 3">
    <name type="scientific">Vibrio mytili</name>
    <dbReference type="NCBI Taxonomy" id="50718"/>
    <lineage>
        <taxon>Bacteria</taxon>
        <taxon>Pseudomonadati</taxon>
        <taxon>Pseudomonadota</taxon>
        <taxon>Gammaproteobacteria</taxon>
        <taxon>Vibrionales</taxon>
        <taxon>Vibrionaceae</taxon>
        <taxon>Vibrio</taxon>
    </lineage>
</organism>
<accession>A0A0C3DIS8</accession>
<keyword evidence="1" id="KW-0472">Membrane</keyword>
<sequence length="33" mass="3837">MKEDEKAIMMLVVIVGLVLIWVVLEELNYLGFK</sequence>
<protein>
    <submittedName>
        <fullName evidence="2">Membrane protein</fullName>
    </submittedName>
</protein>
<keyword evidence="1" id="KW-0812">Transmembrane</keyword>
<dbReference type="AlphaFoldDB" id="A0A0C3DIS8"/>
<evidence type="ECO:0000313" key="3">
    <source>
        <dbReference type="Proteomes" id="UP000031977"/>
    </source>
</evidence>
<gene>
    <name evidence="2" type="ORF">SU60_08615</name>
</gene>
<proteinExistence type="predicted"/>
<evidence type="ECO:0000313" key="2">
    <source>
        <dbReference type="EMBL" id="KIN11309.1"/>
    </source>
</evidence>
<name>A0A0C3DIS8_9VIBR</name>
<comment type="caution">
    <text evidence="2">The sequence shown here is derived from an EMBL/GenBank/DDBJ whole genome shotgun (WGS) entry which is preliminary data.</text>
</comment>